<protein>
    <submittedName>
        <fullName evidence="1">Uncharacterized protein</fullName>
    </submittedName>
</protein>
<proteinExistence type="predicted"/>
<dbReference type="VEuPathDB" id="FungiDB:PC110_g19565"/>
<gene>
    <name evidence="1" type="ORF">PC117_g19317</name>
</gene>
<dbReference type="EMBL" id="RCMK01000832">
    <property type="protein sequence ID" value="KAG2910809.1"/>
    <property type="molecule type" value="Genomic_DNA"/>
</dbReference>
<evidence type="ECO:0000313" key="2">
    <source>
        <dbReference type="Proteomes" id="UP000736787"/>
    </source>
</evidence>
<dbReference type="AlphaFoldDB" id="A0A8T1BXW8"/>
<sequence length="323" mass="36074">MSNRLLGKERVVVQDQGGVVSVPSPRLRASYSAATLLNAGSVWVLEDRHASSFERTLRQQSLIAMTRQPQLHLEAILLPHRLAEAGAATMKCAAIPPATPRTVPRRDVCFSAALNLASSSSAAVSCASLTSSSFLVHPQHFRCLPTSHPTARFKCAFPRCKKEGVSTHNDEPFCHHHLNAVLVLDAHVEGKPQPVRYRYTKKKKQVRLCQVGPCRREGSHPHGEMLVCKAHVVLLEAKERYIDQQKAAEYALDKSSYQIASRTKVCNYVDCNNGHVTHKYHGVFCAEHLPVIDDLRDRIMMVKCLGDEAVQIPLQYEEIFLRK</sequence>
<reference evidence="1" key="1">
    <citation type="submission" date="2018-10" db="EMBL/GenBank/DDBJ databases">
        <title>Effector identification in a new, highly contiguous assembly of the strawberry crown rot pathogen Phytophthora cactorum.</title>
        <authorList>
            <person name="Armitage A.D."/>
            <person name="Nellist C.F."/>
            <person name="Bates H."/>
            <person name="Vickerstaff R.J."/>
            <person name="Harrison R.J."/>
        </authorList>
    </citation>
    <scope>NUCLEOTIDE SEQUENCE</scope>
    <source>
        <strain evidence="1">4040</strain>
    </source>
</reference>
<dbReference type="Proteomes" id="UP000736787">
    <property type="component" value="Unassembled WGS sequence"/>
</dbReference>
<accession>A0A8T1BXW8</accession>
<comment type="caution">
    <text evidence="1">The sequence shown here is derived from an EMBL/GenBank/DDBJ whole genome shotgun (WGS) entry which is preliminary data.</text>
</comment>
<organism evidence="1 2">
    <name type="scientific">Phytophthora cactorum</name>
    <dbReference type="NCBI Taxonomy" id="29920"/>
    <lineage>
        <taxon>Eukaryota</taxon>
        <taxon>Sar</taxon>
        <taxon>Stramenopiles</taxon>
        <taxon>Oomycota</taxon>
        <taxon>Peronosporomycetes</taxon>
        <taxon>Peronosporales</taxon>
        <taxon>Peronosporaceae</taxon>
        <taxon>Phytophthora</taxon>
    </lineage>
</organism>
<name>A0A8T1BXW8_9STRA</name>
<evidence type="ECO:0000313" key="1">
    <source>
        <dbReference type="EMBL" id="KAG2910809.1"/>
    </source>
</evidence>